<dbReference type="Proteomes" id="UP000887013">
    <property type="component" value="Unassembled WGS sequence"/>
</dbReference>
<dbReference type="AlphaFoldDB" id="A0A8X6NCR2"/>
<dbReference type="EMBL" id="BMAW01103181">
    <property type="protein sequence ID" value="GFT07932.1"/>
    <property type="molecule type" value="Genomic_DNA"/>
</dbReference>
<accession>A0A8X6NCR2</accession>
<evidence type="ECO:0000313" key="3">
    <source>
        <dbReference type="Proteomes" id="UP000887013"/>
    </source>
</evidence>
<organism evidence="2 3">
    <name type="scientific">Nephila pilipes</name>
    <name type="common">Giant wood spider</name>
    <name type="synonym">Nephila maculata</name>
    <dbReference type="NCBI Taxonomy" id="299642"/>
    <lineage>
        <taxon>Eukaryota</taxon>
        <taxon>Metazoa</taxon>
        <taxon>Ecdysozoa</taxon>
        <taxon>Arthropoda</taxon>
        <taxon>Chelicerata</taxon>
        <taxon>Arachnida</taxon>
        <taxon>Araneae</taxon>
        <taxon>Araneomorphae</taxon>
        <taxon>Entelegynae</taxon>
        <taxon>Araneoidea</taxon>
        <taxon>Nephilidae</taxon>
        <taxon>Nephila</taxon>
    </lineage>
</organism>
<gene>
    <name evidence="2" type="ORF">NPIL_296111</name>
</gene>
<reference evidence="2" key="1">
    <citation type="submission" date="2020-08" db="EMBL/GenBank/DDBJ databases">
        <title>Multicomponent nature underlies the extraordinary mechanical properties of spider dragline silk.</title>
        <authorList>
            <person name="Kono N."/>
            <person name="Nakamura H."/>
            <person name="Mori M."/>
            <person name="Yoshida Y."/>
            <person name="Ohtoshi R."/>
            <person name="Malay A.D."/>
            <person name="Moran D.A.P."/>
            <person name="Tomita M."/>
            <person name="Numata K."/>
            <person name="Arakawa K."/>
        </authorList>
    </citation>
    <scope>NUCLEOTIDE SEQUENCE</scope>
</reference>
<sequence>RPKSFIKSTTTRDRKPPKFEMAAAVRERRASQVRKVLQTYHQHEIKSSRSLGEAQPFENHDPRKVLRSLPQPEIESRRS</sequence>
<evidence type="ECO:0000256" key="1">
    <source>
        <dbReference type="SAM" id="MobiDB-lite"/>
    </source>
</evidence>
<name>A0A8X6NCR2_NEPPI</name>
<feature type="region of interest" description="Disordered" evidence="1">
    <location>
        <begin position="1"/>
        <end position="20"/>
    </location>
</feature>
<feature type="non-terminal residue" evidence="2">
    <location>
        <position position="1"/>
    </location>
</feature>
<comment type="caution">
    <text evidence="2">The sequence shown here is derived from an EMBL/GenBank/DDBJ whole genome shotgun (WGS) entry which is preliminary data.</text>
</comment>
<evidence type="ECO:0000313" key="2">
    <source>
        <dbReference type="EMBL" id="GFT07932.1"/>
    </source>
</evidence>
<keyword evidence="3" id="KW-1185">Reference proteome</keyword>
<proteinExistence type="predicted"/>
<protein>
    <submittedName>
        <fullName evidence="2">Uncharacterized protein</fullName>
    </submittedName>
</protein>
<feature type="region of interest" description="Disordered" evidence="1">
    <location>
        <begin position="43"/>
        <end position="79"/>
    </location>
</feature>